<evidence type="ECO:0000313" key="2">
    <source>
        <dbReference type="Proteomes" id="UP000070188"/>
    </source>
</evidence>
<name>A0A132MHC1_9ACTN</name>
<keyword evidence="2" id="KW-1185">Reference proteome</keyword>
<sequence>MALFQYMTSDFPRTATRVRHNGWQIEARDPLVDEHNRG</sequence>
<proteinExistence type="predicted"/>
<gene>
    <name evidence="1" type="ORF">LI90_4453</name>
</gene>
<accession>A0A132MHC1</accession>
<comment type="caution">
    <text evidence="1">The sequence shown here is derived from an EMBL/GenBank/DDBJ whole genome shotgun (WGS) entry which is preliminary data.</text>
</comment>
<dbReference type="AlphaFoldDB" id="A0A132MHC1"/>
<reference evidence="2" key="1">
    <citation type="submission" date="2015-04" db="EMBL/GenBank/DDBJ databases">
        <title>Physiological reanalysis, assessment of diazotrophy, and genome sequences of multiple isolates of Streptomyces thermoautotrophicus.</title>
        <authorList>
            <person name="MacKellar D.C."/>
            <person name="Lieber L."/>
            <person name="Norman J."/>
            <person name="Bolger A."/>
            <person name="Tobin C."/>
            <person name="Murray J.W."/>
            <person name="Chang R."/>
            <person name="Ford T."/>
            <person name="Nguyen P.Q."/>
            <person name="Woodward J."/>
            <person name="Permingeat H."/>
            <person name="Joshi N.S."/>
            <person name="Silver P.A."/>
            <person name="Usadel B."/>
            <person name="Rutherford A.W."/>
            <person name="Friesen M."/>
            <person name="Prell J."/>
        </authorList>
    </citation>
    <scope>NUCLEOTIDE SEQUENCE [LARGE SCALE GENOMIC DNA]</scope>
    <source>
        <strain evidence="2">H1</strain>
    </source>
</reference>
<protein>
    <submittedName>
        <fullName evidence="1">Uncharacterized protein</fullName>
    </submittedName>
</protein>
<dbReference type="Proteomes" id="UP000070188">
    <property type="component" value="Unassembled WGS sequence"/>
</dbReference>
<evidence type="ECO:0000313" key="1">
    <source>
        <dbReference type="EMBL" id="KWW97193.1"/>
    </source>
</evidence>
<dbReference type="EMBL" id="LAXD01000006">
    <property type="protein sequence ID" value="KWW97193.1"/>
    <property type="molecule type" value="Genomic_DNA"/>
</dbReference>
<organism evidence="1 2">
    <name type="scientific">Carbonactinospora thermoautotrophica</name>
    <dbReference type="NCBI Taxonomy" id="1469144"/>
    <lineage>
        <taxon>Bacteria</taxon>
        <taxon>Bacillati</taxon>
        <taxon>Actinomycetota</taxon>
        <taxon>Actinomycetes</taxon>
        <taxon>Kitasatosporales</taxon>
        <taxon>Carbonactinosporaceae</taxon>
        <taxon>Carbonactinospora</taxon>
    </lineage>
</organism>